<proteinExistence type="predicted"/>
<evidence type="ECO:0000313" key="2">
    <source>
        <dbReference type="Proteomes" id="UP000694549"/>
    </source>
</evidence>
<dbReference type="SUPFAM" id="SSF54427">
    <property type="entry name" value="NTF2-like"/>
    <property type="match status" value="1"/>
</dbReference>
<reference evidence="1" key="1">
    <citation type="submission" date="2025-08" db="UniProtKB">
        <authorList>
            <consortium name="Ensembl"/>
        </authorList>
    </citation>
    <scope>IDENTIFICATION</scope>
</reference>
<dbReference type="PANTHER" id="PTHR21084:SF1">
    <property type="entry name" value="DENSE INCISORS"/>
    <property type="match status" value="1"/>
</dbReference>
<name>A0A8B9U114_9AVES</name>
<reference evidence="1" key="2">
    <citation type="submission" date="2025-09" db="UniProtKB">
        <authorList>
            <consortium name="Ensembl"/>
        </authorList>
    </citation>
    <scope>IDENTIFICATION</scope>
</reference>
<sequence length="301" mass="34337">MSIVLRSPEGTSFSQTMLPYLKNRELTVLELLCKAISAILVYSQSVEELLKRRKVYRETIFKYLAVQGIAVPPSSEKHQLIAYVKQYWDGKLPTTENNVNGTEALHSPLLSQEKRSKSPQDDVHHLGEEFCQWFFELLNSQHPLGVKSEEKWGPQHFWEDAKLKFCYNTLEKNMEEYVGAEMVSLRLLSLVKEEYILFNPNLNANGLKCVMSRHGLVLVAVAGTVHRGNVCLGIFEQIFGLISCPIQGNTWKIKIVNLKIVGQNALEPGVQIEKPSIKYESNQLQELYDGKELAVFEPHKF</sequence>
<protein>
    <submittedName>
        <fullName evidence="1">Chromosome 3 open reading frame 38</fullName>
    </submittedName>
</protein>
<evidence type="ECO:0000313" key="1">
    <source>
        <dbReference type="Ensembl" id="ENSAZOP00000002594.1"/>
    </source>
</evidence>
<keyword evidence="2" id="KW-1185">Reference proteome</keyword>
<dbReference type="AlphaFoldDB" id="A0A8B9U114"/>
<accession>A0A8B9U114</accession>
<organism evidence="1 2">
    <name type="scientific">Anas zonorhyncha</name>
    <name type="common">Eastern spot-billed duck</name>
    <dbReference type="NCBI Taxonomy" id="75864"/>
    <lineage>
        <taxon>Eukaryota</taxon>
        <taxon>Metazoa</taxon>
        <taxon>Chordata</taxon>
        <taxon>Craniata</taxon>
        <taxon>Vertebrata</taxon>
        <taxon>Euteleostomi</taxon>
        <taxon>Archelosauria</taxon>
        <taxon>Archosauria</taxon>
        <taxon>Dinosauria</taxon>
        <taxon>Saurischia</taxon>
        <taxon>Theropoda</taxon>
        <taxon>Coelurosauria</taxon>
        <taxon>Aves</taxon>
        <taxon>Neognathae</taxon>
        <taxon>Galloanserae</taxon>
        <taxon>Anseriformes</taxon>
        <taxon>Anatidae</taxon>
        <taxon>Anatinae</taxon>
        <taxon>Anas</taxon>
    </lineage>
</organism>
<dbReference type="InterPro" id="IPR026698">
    <property type="entry name" value="UPF_C3orf38"/>
</dbReference>
<dbReference type="Pfam" id="PF15008">
    <property type="entry name" value="DUF4518"/>
    <property type="match status" value="1"/>
</dbReference>
<dbReference type="InterPro" id="IPR032710">
    <property type="entry name" value="NTF2-like_dom_sf"/>
</dbReference>
<dbReference type="Proteomes" id="UP000694549">
    <property type="component" value="Unplaced"/>
</dbReference>
<dbReference type="PANTHER" id="PTHR21084">
    <property type="entry name" value="DENSE INCISORS"/>
    <property type="match status" value="1"/>
</dbReference>
<dbReference type="Ensembl" id="ENSAZOT00000002764.1">
    <property type="protein sequence ID" value="ENSAZOP00000002594.1"/>
    <property type="gene ID" value="ENSAZOG00000001719.1"/>
</dbReference>